<reference evidence="7 10" key="2">
    <citation type="journal article" date="2019" name="Genome Biol. Evol.">
        <title>Nanopore Sequencing Significantly Improves Genome Assembly of the Protozoan Parasite Trypanosoma cruzi.</title>
        <authorList>
            <person name="Diaz-Viraque F."/>
            <person name="Pita S."/>
            <person name="Greif G."/>
            <person name="de Souza R.C.M."/>
            <person name="Iraola G."/>
            <person name="Robello C."/>
        </authorList>
    </citation>
    <scope>NUCLEOTIDE SEQUENCE [LARGE SCALE GENOMIC DNA]</scope>
    <source>
        <strain evidence="7 10">Berenice</strain>
    </source>
</reference>
<dbReference type="OrthoDB" id="5547497at2759"/>
<organism evidence="8 9">
    <name type="scientific">Trypanosoma cruzi</name>
    <dbReference type="NCBI Taxonomy" id="5693"/>
    <lineage>
        <taxon>Eukaryota</taxon>
        <taxon>Discoba</taxon>
        <taxon>Euglenozoa</taxon>
        <taxon>Kinetoplastea</taxon>
        <taxon>Metakinetoplastina</taxon>
        <taxon>Trypanosomatida</taxon>
        <taxon>Trypanosomatidae</taxon>
        <taxon>Trypanosoma</taxon>
        <taxon>Schizotrypanum</taxon>
    </lineage>
</organism>
<reference evidence="7" key="3">
    <citation type="submission" date="2020-04" db="EMBL/GenBank/DDBJ databases">
        <authorList>
            <person name="Diaz Viraque F."/>
        </authorList>
    </citation>
    <scope>NUCLEOTIDE SEQUENCE</scope>
    <source>
        <strain evidence="7">Berenice</strain>
    </source>
</reference>
<protein>
    <recommendedName>
        <fullName evidence="6">Sugar phosphate transporter domain-containing protein</fullName>
    </recommendedName>
</protein>
<dbReference type="VEuPathDB" id="TriTrypDB:TcCLB.511517.150"/>
<dbReference type="VEuPathDB" id="TriTrypDB:TCSYLVIO_003299"/>
<dbReference type="VEuPathDB" id="TriTrypDB:C4B63_18g269"/>
<dbReference type="SMR" id="A0A2V2XA97"/>
<feature type="transmembrane region" description="Helical" evidence="5">
    <location>
        <begin position="46"/>
        <end position="68"/>
    </location>
</feature>
<dbReference type="Pfam" id="PF03151">
    <property type="entry name" value="TPT"/>
    <property type="match status" value="1"/>
</dbReference>
<dbReference type="VEuPathDB" id="TriTrypDB:TcCLB.511737.70"/>
<dbReference type="OMA" id="NSLYTIW"/>
<keyword evidence="3 5" id="KW-1133">Transmembrane helix</keyword>
<dbReference type="VEuPathDB" id="TriTrypDB:TcG_01054"/>
<feature type="transmembrane region" description="Helical" evidence="5">
    <location>
        <begin position="224"/>
        <end position="245"/>
    </location>
</feature>
<evidence type="ECO:0000259" key="6">
    <source>
        <dbReference type="Pfam" id="PF03151"/>
    </source>
</evidence>
<evidence type="ECO:0000313" key="9">
    <source>
        <dbReference type="Proteomes" id="UP000246078"/>
    </source>
</evidence>
<evidence type="ECO:0000256" key="4">
    <source>
        <dbReference type="ARBA" id="ARBA00023136"/>
    </source>
</evidence>
<accession>A0A2V2XA97</accession>
<feature type="domain" description="Sugar phosphate transporter" evidence="6">
    <location>
        <begin position="26"/>
        <end position="295"/>
    </location>
</feature>
<sequence>MNKERNKSGLSPAVTVYGSLLLNIVSSVGVVIINKRLVYMEAGFRFGIVLTVIHFIVTFLGCLLFAWLKFFEVNSIPILKVIPISLAFCGYVVFNNLSLLTNTVSVYQTSKIACTPLIVWIEYTLYHRRENRRTLLSLIPICVGAALTVYSDASLNLMGTLWALLAILSNSLYTVWGKTKQLELEVTSMQLLMYQAPLSALLLVFAVPIDGLGELVSFEMTFKAVWAIALSCLLAFGVNFSFFLFVGRTSPLTMNVVGYFKTALVFVGGFMFLSSEMNAKTFSGVALTLVGLLFYTHSKMNGLSAPSYSREKI</sequence>
<proteinExistence type="predicted"/>
<dbReference type="GO" id="GO:0016020">
    <property type="term" value="C:membrane"/>
    <property type="evidence" value="ECO:0007669"/>
    <property type="project" value="UniProtKB-SubCell"/>
</dbReference>
<comment type="caution">
    <text evidence="8">The sequence shown here is derived from an EMBL/GenBank/DDBJ whole genome shotgun (WGS) entry which is preliminary data.</text>
</comment>
<evidence type="ECO:0000256" key="3">
    <source>
        <dbReference type="ARBA" id="ARBA00022989"/>
    </source>
</evidence>
<feature type="transmembrane region" description="Helical" evidence="5">
    <location>
        <begin position="279"/>
        <end position="296"/>
    </location>
</feature>
<dbReference type="VEuPathDB" id="TriTrypDB:TcYC6_0097730"/>
<dbReference type="VEuPathDB" id="TriTrypDB:TcCL_ESM01084"/>
<comment type="subcellular location">
    <subcellularLocation>
        <location evidence="1">Membrane</location>
        <topology evidence="1">Multi-pass membrane protein</topology>
    </subcellularLocation>
</comment>
<dbReference type="VEuPathDB" id="TriTrypDB:Tc_MARK_2016"/>
<keyword evidence="2 5" id="KW-0812">Transmembrane</keyword>
<feature type="transmembrane region" description="Helical" evidence="5">
    <location>
        <begin position="75"/>
        <end position="94"/>
    </location>
</feature>
<evidence type="ECO:0000256" key="5">
    <source>
        <dbReference type="SAM" id="Phobius"/>
    </source>
</evidence>
<keyword evidence="4 5" id="KW-0472">Membrane</keyword>
<dbReference type="VEuPathDB" id="TriTrypDB:ECC02_000057"/>
<dbReference type="Proteomes" id="UP000583944">
    <property type="component" value="Unassembled WGS sequence"/>
</dbReference>
<name>A0A2V2XA97_TRYCR</name>
<reference evidence="8 9" key="1">
    <citation type="journal article" date="2018" name="Microb. Genom.">
        <title>Expanding an expanded genome: long-read sequencing of Trypanosoma cruzi.</title>
        <authorList>
            <person name="Berna L."/>
            <person name="Rodriguez M."/>
            <person name="Chiribao M.L."/>
            <person name="Parodi-Talice A."/>
            <person name="Pita S."/>
            <person name="Rijo G."/>
            <person name="Alvarez-Valin F."/>
            <person name="Robello C."/>
        </authorList>
    </citation>
    <scope>NUCLEOTIDE SEQUENCE [LARGE SCALE GENOMIC DNA]</scope>
    <source>
        <strain evidence="8 9">TCC</strain>
    </source>
</reference>
<evidence type="ECO:0000256" key="2">
    <source>
        <dbReference type="ARBA" id="ARBA00022692"/>
    </source>
</evidence>
<dbReference type="EMBL" id="JABDHM010000001">
    <property type="protein sequence ID" value="KAF5226556.1"/>
    <property type="molecule type" value="Genomic_DNA"/>
</dbReference>
<dbReference type="VEuPathDB" id="TriTrypDB:C3747_28g75"/>
<evidence type="ECO:0000313" key="10">
    <source>
        <dbReference type="Proteomes" id="UP000583944"/>
    </source>
</evidence>
<dbReference type="Proteomes" id="UP000246078">
    <property type="component" value="Unassembled WGS sequence"/>
</dbReference>
<dbReference type="InterPro" id="IPR004853">
    <property type="entry name" value="Sugar_P_trans_dom"/>
</dbReference>
<feature type="transmembrane region" description="Helical" evidence="5">
    <location>
        <begin position="191"/>
        <end position="209"/>
    </location>
</feature>
<dbReference type="VEuPathDB" id="TriTrypDB:TcBrA4_0028350"/>
<evidence type="ECO:0000313" key="8">
    <source>
        <dbReference type="EMBL" id="PWV15634.1"/>
    </source>
</evidence>
<dbReference type="VEuPathDB" id="TriTrypDB:BCY84_01086"/>
<evidence type="ECO:0000256" key="1">
    <source>
        <dbReference type="ARBA" id="ARBA00004141"/>
    </source>
</evidence>
<gene>
    <name evidence="8" type="ORF">C3747_28g75</name>
    <name evidence="7" type="ORF">ECC02_000057</name>
</gene>
<dbReference type="PANTHER" id="PTHR11132">
    <property type="entry name" value="SOLUTE CARRIER FAMILY 35"/>
    <property type="match status" value="1"/>
</dbReference>
<dbReference type="InterPro" id="IPR050186">
    <property type="entry name" value="TPT_transporter"/>
</dbReference>
<feature type="transmembrane region" description="Helical" evidence="5">
    <location>
        <begin position="135"/>
        <end position="153"/>
    </location>
</feature>
<dbReference type="VEuPathDB" id="TriTrypDB:TCDM_02164"/>
<feature type="transmembrane region" description="Helical" evidence="5">
    <location>
        <begin position="252"/>
        <end position="273"/>
    </location>
</feature>
<dbReference type="AlphaFoldDB" id="A0A2V2XA97"/>
<feature type="transmembrane region" description="Helical" evidence="5">
    <location>
        <begin position="159"/>
        <end position="179"/>
    </location>
</feature>
<evidence type="ECO:0000313" key="7">
    <source>
        <dbReference type="EMBL" id="KAF5226556.1"/>
    </source>
</evidence>
<dbReference type="EMBL" id="PRFC01000028">
    <property type="protein sequence ID" value="PWV15634.1"/>
    <property type="molecule type" value="Genomic_DNA"/>
</dbReference>
<feature type="transmembrane region" description="Helical" evidence="5">
    <location>
        <begin position="12"/>
        <end position="34"/>
    </location>
</feature>